<dbReference type="AlphaFoldDB" id="A0A7C8MSV9"/>
<evidence type="ECO:0000313" key="3">
    <source>
        <dbReference type="EMBL" id="KAF2874105.1"/>
    </source>
</evidence>
<accession>A0A7C8MSV9</accession>
<keyword evidence="1" id="KW-0175">Coiled coil</keyword>
<reference evidence="3 4" key="1">
    <citation type="submission" date="2020-01" db="EMBL/GenBank/DDBJ databases">
        <authorList>
            <consortium name="DOE Joint Genome Institute"/>
            <person name="Haridas S."/>
            <person name="Albert R."/>
            <person name="Binder M."/>
            <person name="Bloem J."/>
            <person name="Labutti K."/>
            <person name="Salamov A."/>
            <person name="Andreopoulos B."/>
            <person name="Baker S.E."/>
            <person name="Barry K."/>
            <person name="Bills G."/>
            <person name="Bluhm B.H."/>
            <person name="Cannon C."/>
            <person name="Castanera R."/>
            <person name="Culley D.E."/>
            <person name="Daum C."/>
            <person name="Ezra D."/>
            <person name="Gonzalez J.B."/>
            <person name="Henrissat B."/>
            <person name="Kuo A."/>
            <person name="Liang C."/>
            <person name="Lipzen A."/>
            <person name="Lutzoni F."/>
            <person name="Magnuson J."/>
            <person name="Mondo S."/>
            <person name="Nolan M."/>
            <person name="Ohm R."/>
            <person name="Pangilinan J."/>
            <person name="Park H.-J.H."/>
            <person name="Ramirez L."/>
            <person name="Alfaro M."/>
            <person name="Sun H."/>
            <person name="Tritt A."/>
            <person name="Yoshinaga Y."/>
            <person name="Zwiers L.-H.L."/>
            <person name="Turgeon B.G."/>
            <person name="Goodwin S.B."/>
            <person name="Spatafora J.W."/>
            <person name="Crous P.W."/>
            <person name="Grigoriev I.V."/>
        </authorList>
    </citation>
    <scope>NUCLEOTIDE SEQUENCE [LARGE SCALE GENOMIC DNA]</scope>
    <source>
        <strain evidence="3 4">CBS 611.86</strain>
    </source>
</reference>
<comment type="caution">
    <text evidence="3">The sequence shown here is derived from an EMBL/GenBank/DDBJ whole genome shotgun (WGS) entry which is preliminary data.</text>
</comment>
<feature type="region of interest" description="Disordered" evidence="2">
    <location>
        <begin position="447"/>
        <end position="471"/>
    </location>
</feature>
<evidence type="ECO:0000313" key="4">
    <source>
        <dbReference type="Proteomes" id="UP000481861"/>
    </source>
</evidence>
<dbReference type="EMBL" id="JAADJZ010000006">
    <property type="protein sequence ID" value="KAF2874105.1"/>
    <property type="molecule type" value="Genomic_DNA"/>
</dbReference>
<dbReference type="OrthoDB" id="3801607at2759"/>
<evidence type="ECO:0000256" key="2">
    <source>
        <dbReference type="SAM" id="MobiDB-lite"/>
    </source>
</evidence>
<proteinExistence type="predicted"/>
<evidence type="ECO:0000256" key="1">
    <source>
        <dbReference type="SAM" id="Coils"/>
    </source>
</evidence>
<feature type="compositionally biased region" description="Basic residues" evidence="2">
    <location>
        <begin position="93"/>
        <end position="110"/>
    </location>
</feature>
<feature type="region of interest" description="Disordered" evidence="2">
    <location>
        <begin position="47"/>
        <end position="133"/>
    </location>
</feature>
<feature type="compositionally biased region" description="Basic and acidic residues" evidence="2">
    <location>
        <begin position="47"/>
        <end position="77"/>
    </location>
</feature>
<keyword evidence="4" id="KW-1185">Reference proteome</keyword>
<organism evidence="3 4">
    <name type="scientific">Massariosphaeria phaeospora</name>
    <dbReference type="NCBI Taxonomy" id="100035"/>
    <lineage>
        <taxon>Eukaryota</taxon>
        <taxon>Fungi</taxon>
        <taxon>Dikarya</taxon>
        <taxon>Ascomycota</taxon>
        <taxon>Pezizomycotina</taxon>
        <taxon>Dothideomycetes</taxon>
        <taxon>Pleosporomycetidae</taxon>
        <taxon>Pleosporales</taxon>
        <taxon>Pleosporales incertae sedis</taxon>
        <taxon>Massariosphaeria</taxon>
    </lineage>
</organism>
<dbReference type="Proteomes" id="UP000481861">
    <property type="component" value="Unassembled WGS sequence"/>
</dbReference>
<feature type="compositionally biased region" description="Basic and acidic residues" evidence="2">
    <location>
        <begin position="111"/>
        <end position="132"/>
    </location>
</feature>
<feature type="coiled-coil region" evidence="1">
    <location>
        <begin position="207"/>
        <end position="234"/>
    </location>
</feature>
<protein>
    <submittedName>
        <fullName evidence="3">Uncharacterized protein</fullName>
    </submittedName>
</protein>
<feature type="compositionally biased region" description="Polar residues" evidence="2">
    <location>
        <begin position="184"/>
        <end position="194"/>
    </location>
</feature>
<feature type="region of interest" description="Disordered" evidence="2">
    <location>
        <begin position="178"/>
        <end position="201"/>
    </location>
</feature>
<name>A0A7C8MSV9_9PLEO</name>
<gene>
    <name evidence="3" type="ORF">BDV95DRAFT_658089</name>
</gene>
<sequence length="733" mass="81292">MGSFRLYRQERRERAKALVQVEDKSAKLAATKPSMIAVDKLMKDMARENFSRENSPDKIQSDVEDGHLAEKDSKDSSSADPQADSTIPSIPKAQKKKQLSNAEKRRRRKARQEAAKETKPAQHQLSNEREHQLQAVQAVEVRSLMKGLGSSTNNRDINPNSPPEEIEHTKVYTKALHDHKSDPQLESPSPTLSTALPARKIHKQRFRIETTQRMEQASSNIKQLTHELNAIVAAKQGVGQEAFQFSASSDEPVRDHPLEFEFGSRSASTMSLDNQERSSMSRSQRFSSFVKSVDGANTTFTFKTPVPKRQQLQVEIEPEVAHEKDKPSPCSTLFVLGPTRPPMVEVTEALDCHVRHHFVLHLATGRPMNKTTAKLTAWAITEYRAMCRAKNRHELVKRFWTPMDICHETNLERGLILYRTNSSAEPIHDPLDGDFVEASLSEVDATESQPIDFLRDNSDLPDLSDGSSDSEEYSDLYINTGKVTGGIIDTKEAVGGGIAQNSNGSVMAVNDDLAEESTLELTLQNTSPLFKDRHDLSEDDMSEKDYELQDTFLSDLYAGTDNFQADIEALDEQEPETFEDPPTTPLEDDTPTSDLSTWALELHQTLLGTQSLFQFLTALPTNAANKATKQQIATAFLSLHNAERAITGNLGSPLVRQLSVTALVKSDVAMSMVIVGSVSLYAFMAMVEFDGDGMALESEVYGAFKRAAAQDKAAMAQASSGRFLDLACRMGKL</sequence>